<gene>
    <name evidence="12" type="ORF">KK1_005659</name>
</gene>
<evidence type="ECO:0000256" key="5">
    <source>
        <dbReference type="ARBA" id="ARBA00023015"/>
    </source>
</evidence>
<dbReference type="Pfam" id="PF03514">
    <property type="entry name" value="GRAS"/>
    <property type="match status" value="1"/>
</dbReference>
<feature type="domain" description="Transcriptional factor DELLA N-terminal" evidence="11">
    <location>
        <begin position="30"/>
        <end position="94"/>
    </location>
</feature>
<dbReference type="Gene3D" id="1.10.10.1290">
    <property type="entry name" value="Transcriptional regulator DELLA, N-terminal domain"/>
    <property type="match status" value="1"/>
</dbReference>
<keyword evidence="7 9" id="KW-0539">Nucleus</keyword>
<dbReference type="AlphaFoldDB" id="A0A151U185"/>
<dbReference type="EMBL" id="CM003604">
    <property type="protein sequence ID" value="KYP73050.1"/>
    <property type="molecule type" value="Genomic_DNA"/>
</dbReference>
<sequence length="558" mass="61390">MKRERVEDARGECSSSAKGKKMCEEEEREDKLLAGVGYKVCSSDMADVAQKLEQLEMVMDEDGIPHLPTDTVHYDPTDLYGWVQNILTEINNNNDNALNHTTVNALLPSPFIADSENDLRAIPLPYVQAYPQPENQIQNQNHYKRFKSSSSSSPLSPAVSSISSENALPVVLVEEAGVHLVHALMACAEAVQLGNASLAGALVKHAGTLAASQGGSMGKVASFFAQALARRIYGFYPHETLDSTYSDTLHMHFYESSPYLKFAHFTANHAILEAFAAAETIHVIDFGLKQGLQWPALMQALAVRPGGPPAFRLTGIGPPRLDDTDSDALSQVGLKLAELARTIKVRFEFRGLVCNSLTDLDPSVLEIRPGESVAVNAVFELHRLLARPGAIESVLATIKMMKPEIITVVEQEANHNEPVFLDRFTEALYYYSSLFDSLEGSAAAPSEEALVMSEMYLGRQICNVVACEGEERVERHETLGQWRGRLGSAGLEPVRLGSNAFRQAKMLLGLFREGEGYRVEENNGCLMLGWHTRPLVATSAWRLAPAEFTRWVRVGKMT</sequence>
<keyword evidence="5 9" id="KW-0805">Transcription regulation</keyword>
<dbReference type="STRING" id="3821.A0A151U185"/>
<dbReference type="InterPro" id="IPR038088">
    <property type="entry name" value="DELLA_N_sf"/>
</dbReference>
<feature type="region of interest" description="Leucine repeat II (LRII)" evidence="8">
    <location>
        <begin position="331"/>
        <end position="363"/>
    </location>
</feature>
<evidence type="ECO:0000256" key="8">
    <source>
        <dbReference type="PROSITE-ProRule" id="PRU01191"/>
    </source>
</evidence>
<keyword evidence="4 9" id="KW-0939">Gibberellin signaling pathway</keyword>
<feature type="short sequence motif" description="LXXLL motif" evidence="8">
    <location>
        <begin position="381"/>
        <end position="385"/>
    </location>
</feature>
<evidence type="ECO:0000256" key="1">
    <source>
        <dbReference type="ARBA" id="ARBA00004123"/>
    </source>
</evidence>
<proteinExistence type="inferred from homology"/>
<comment type="subcellular location">
    <subcellularLocation>
        <location evidence="1 9">Nucleus</location>
    </subcellularLocation>
</comment>
<dbReference type="Pfam" id="PF12041">
    <property type="entry name" value="DELLA"/>
    <property type="match status" value="1"/>
</dbReference>
<dbReference type="OMA" id="THFYESS"/>
<feature type="region of interest" description="SAW" evidence="8">
    <location>
        <begin position="466"/>
        <end position="542"/>
    </location>
</feature>
<accession>A0A151U185</accession>
<evidence type="ECO:0000256" key="7">
    <source>
        <dbReference type="ARBA" id="ARBA00023242"/>
    </source>
</evidence>
<evidence type="ECO:0000313" key="13">
    <source>
        <dbReference type="Proteomes" id="UP000075243"/>
    </source>
</evidence>
<comment type="function">
    <text evidence="9">Transcriptional regulator that acts as a repressor of the gibberellin (GA) signaling pathway. Probably acts by participating in large multiprotein complexes that repress transcription of GA-inducible genes.</text>
</comment>
<feature type="region of interest" description="VHIID" evidence="8">
    <location>
        <begin position="250"/>
        <end position="315"/>
    </location>
</feature>
<dbReference type="InterPro" id="IPR021914">
    <property type="entry name" value="TF_DELLA_N"/>
</dbReference>
<dbReference type="InterPro" id="IPR005202">
    <property type="entry name" value="TF_GRAS"/>
</dbReference>
<evidence type="ECO:0000256" key="2">
    <source>
        <dbReference type="ARBA" id="ARBA00010273"/>
    </source>
</evidence>
<evidence type="ECO:0000256" key="6">
    <source>
        <dbReference type="ARBA" id="ARBA00023163"/>
    </source>
</evidence>
<comment type="similarity">
    <text evidence="2 9">Belongs to the GRAS family. DELLA subfamily.</text>
</comment>
<keyword evidence="13" id="KW-1185">Reference proteome</keyword>
<dbReference type="Gramene" id="C.cajan_05522.t">
    <property type="protein sequence ID" value="C.cajan_05522.t.cds1"/>
    <property type="gene ID" value="C.cajan_05522"/>
</dbReference>
<name>A0A151U185_CAJCA</name>
<comment type="domain">
    <text evidence="9">The DELLA motif is required for its GA-induced degradation.</text>
</comment>
<keyword evidence="6 9" id="KW-0804">Transcription</keyword>
<feature type="compositionally biased region" description="Basic and acidic residues" evidence="10">
    <location>
        <begin position="1"/>
        <end position="11"/>
    </location>
</feature>
<dbReference type="GO" id="GO:0005634">
    <property type="term" value="C:nucleus"/>
    <property type="evidence" value="ECO:0007669"/>
    <property type="project" value="UniProtKB-SubCell"/>
</dbReference>
<dbReference type="PANTHER" id="PTHR31636">
    <property type="entry name" value="OSJNBA0084A10.13 PROTEIN-RELATED"/>
    <property type="match status" value="1"/>
</dbReference>
<feature type="region of interest" description="Disordered" evidence="10">
    <location>
        <begin position="1"/>
        <end position="26"/>
    </location>
</feature>
<dbReference type="PROSITE" id="PS50985">
    <property type="entry name" value="GRAS"/>
    <property type="match status" value="1"/>
</dbReference>
<evidence type="ECO:0000259" key="11">
    <source>
        <dbReference type="Pfam" id="PF12041"/>
    </source>
</evidence>
<reference evidence="12 13" key="1">
    <citation type="journal article" date="2012" name="Nat. Biotechnol.">
        <title>Draft genome sequence of pigeonpea (Cajanus cajan), an orphan legume crop of resource-poor farmers.</title>
        <authorList>
            <person name="Varshney R.K."/>
            <person name="Chen W."/>
            <person name="Li Y."/>
            <person name="Bharti A.K."/>
            <person name="Saxena R.K."/>
            <person name="Schlueter J.A."/>
            <person name="Donoghue M.T."/>
            <person name="Azam S."/>
            <person name="Fan G."/>
            <person name="Whaley A.M."/>
            <person name="Farmer A.D."/>
            <person name="Sheridan J."/>
            <person name="Iwata A."/>
            <person name="Tuteja R."/>
            <person name="Penmetsa R.V."/>
            <person name="Wu W."/>
            <person name="Upadhyaya H.D."/>
            <person name="Yang S.P."/>
            <person name="Shah T."/>
            <person name="Saxena K.B."/>
            <person name="Michael T."/>
            <person name="McCombie W.R."/>
            <person name="Yang B."/>
            <person name="Zhang G."/>
            <person name="Yang H."/>
            <person name="Wang J."/>
            <person name="Spillane C."/>
            <person name="Cook D.R."/>
            <person name="May G.D."/>
            <person name="Xu X."/>
            <person name="Jackson S.A."/>
        </authorList>
    </citation>
    <scope>NUCLEOTIDE SEQUENCE [LARGE SCALE GENOMIC DNA]</scope>
    <source>
        <strain evidence="13">cv. Asha</strain>
    </source>
</reference>
<dbReference type="Proteomes" id="UP000075243">
    <property type="component" value="Chromosome 2"/>
</dbReference>
<evidence type="ECO:0000256" key="10">
    <source>
        <dbReference type="SAM" id="MobiDB-lite"/>
    </source>
</evidence>
<evidence type="ECO:0000256" key="3">
    <source>
        <dbReference type="ARBA" id="ARBA00022843"/>
    </source>
</evidence>
<feature type="short sequence motif" description="VHIID" evidence="8">
    <location>
        <begin position="281"/>
        <end position="285"/>
    </location>
</feature>
<evidence type="ECO:0000313" key="12">
    <source>
        <dbReference type="EMBL" id="KYP73050.1"/>
    </source>
</evidence>
<dbReference type="OrthoDB" id="1869514at2759"/>
<protein>
    <recommendedName>
        <fullName evidence="9">DELLA protein</fullName>
    </recommendedName>
</protein>
<dbReference type="GO" id="GO:0009740">
    <property type="term" value="P:gibberellic acid mediated signaling pathway"/>
    <property type="evidence" value="ECO:0007669"/>
    <property type="project" value="UniProtKB-UniRule"/>
</dbReference>
<dbReference type="SMART" id="SM01129">
    <property type="entry name" value="DELLA"/>
    <property type="match status" value="1"/>
</dbReference>
<organism evidence="12 13">
    <name type="scientific">Cajanus cajan</name>
    <name type="common">Pigeon pea</name>
    <name type="synonym">Cajanus indicus</name>
    <dbReference type="NCBI Taxonomy" id="3821"/>
    <lineage>
        <taxon>Eukaryota</taxon>
        <taxon>Viridiplantae</taxon>
        <taxon>Streptophyta</taxon>
        <taxon>Embryophyta</taxon>
        <taxon>Tracheophyta</taxon>
        <taxon>Spermatophyta</taxon>
        <taxon>Magnoliopsida</taxon>
        <taxon>eudicotyledons</taxon>
        <taxon>Gunneridae</taxon>
        <taxon>Pentapetalae</taxon>
        <taxon>rosids</taxon>
        <taxon>fabids</taxon>
        <taxon>Fabales</taxon>
        <taxon>Fabaceae</taxon>
        <taxon>Papilionoideae</taxon>
        <taxon>50 kb inversion clade</taxon>
        <taxon>NPAAA clade</taxon>
        <taxon>indigoferoid/millettioid clade</taxon>
        <taxon>Phaseoleae</taxon>
        <taxon>Cajanus</taxon>
    </lineage>
</organism>
<comment type="caution">
    <text evidence="8">Lacks conserved residue(s) required for the propagation of feature annotation.</text>
</comment>
<evidence type="ECO:0000256" key="9">
    <source>
        <dbReference type="RuleBase" id="RU367159"/>
    </source>
</evidence>
<keyword evidence="3" id="KW-0832">Ubl conjugation</keyword>
<evidence type="ECO:0000256" key="4">
    <source>
        <dbReference type="ARBA" id="ARBA00022941"/>
    </source>
</evidence>